<reference evidence="5 6" key="1">
    <citation type="submission" date="2018-10" db="EMBL/GenBank/DDBJ databases">
        <title>Genomic Encyclopedia of Archaeal and Bacterial Type Strains, Phase II (KMG-II): from individual species to whole genera.</title>
        <authorList>
            <person name="Goeker M."/>
        </authorList>
    </citation>
    <scope>NUCLEOTIDE SEQUENCE [LARGE SCALE GENOMIC DNA]</scope>
    <source>
        <strain evidence="5 6">DSM 18602</strain>
    </source>
</reference>
<dbReference type="GO" id="GO:0003906">
    <property type="term" value="F:DNA-(apurinic or apyrimidinic site) endonuclease activity"/>
    <property type="evidence" value="ECO:0007669"/>
    <property type="project" value="InterPro"/>
</dbReference>
<keyword evidence="6" id="KW-1185">Reference proteome</keyword>
<comment type="caution">
    <text evidence="5">The sequence shown here is derived from an EMBL/GenBank/DDBJ whole genome shotgun (WGS) entry which is preliminary data.</text>
</comment>
<evidence type="ECO:0000256" key="2">
    <source>
        <dbReference type="ARBA" id="ARBA00022801"/>
    </source>
</evidence>
<dbReference type="RefSeq" id="WP_121199531.1">
    <property type="nucleotide sequence ID" value="NZ_RBKU01000001.1"/>
</dbReference>
<evidence type="ECO:0000256" key="4">
    <source>
        <dbReference type="ARBA" id="ARBA00023295"/>
    </source>
</evidence>
<dbReference type="InterPro" id="IPR011257">
    <property type="entry name" value="DNA_glycosylase"/>
</dbReference>
<dbReference type="Gene3D" id="1.10.340.30">
    <property type="entry name" value="Hypothetical protein, domain 2"/>
    <property type="match status" value="1"/>
</dbReference>
<dbReference type="EMBL" id="RBKU01000001">
    <property type="protein sequence ID" value="RKR84109.1"/>
    <property type="molecule type" value="Genomic_DNA"/>
</dbReference>
<dbReference type="Proteomes" id="UP000268007">
    <property type="component" value="Unassembled WGS sequence"/>
</dbReference>
<dbReference type="InterPro" id="IPR012092">
    <property type="entry name" value="DNA_glyclase/AP_lyase_Ogg"/>
</dbReference>
<keyword evidence="3" id="KW-0234">DNA repair</keyword>
<evidence type="ECO:0000313" key="6">
    <source>
        <dbReference type="Proteomes" id="UP000268007"/>
    </source>
</evidence>
<accession>A0A495J7W5</accession>
<dbReference type="AlphaFoldDB" id="A0A495J7W5"/>
<proteinExistence type="predicted"/>
<keyword evidence="2" id="KW-0378">Hydrolase</keyword>
<protein>
    <submittedName>
        <fullName evidence="5">Thermostable 8-oxoguanine DNA glycosylase</fullName>
    </submittedName>
</protein>
<sequence length="260" mass="30085">MKTITLANDSELAWKLLCDAVRQLPGEDHELMPGVRWGDCAQLYTPAFWKIQYISHMQRREPRRIYKLGKTILEEIIVCLLGGFGMPSEVGLAAFDRLKQQELIKPKVSREQLYQALVTPFVLPNGKKITYRFYNQKSSYIFKLLNRGDLNAIPLHSDLDLRNWLLTVDGIGLKTASWITRNWLDSDRVAILDVHILRAGLLAGFYHKNYDLTKYYLHLEKQYLSFCEALHVSSGIMDAIIWDFMKKTNRLALSALKHLD</sequence>
<dbReference type="Pfam" id="PF22175">
    <property type="entry name" value="Ogg-HhH"/>
    <property type="match status" value="1"/>
</dbReference>
<dbReference type="GO" id="GO:0016799">
    <property type="term" value="F:hydrolase activity, hydrolyzing N-glycosyl compounds"/>
    <property type="evidence" value="ECO:0007669"/>
    <property type="project" value="InterPro"/>
</dbReference>
<keyword evidence="4" id="KW-0326">Glycosidase</keyword>
<evidence type="ECO:0000313" key="5">
    <source>
        <dbReference type="EMBL" id="RKR84109.1"/>
    </source>
</evidence>
<dbReference type="InterPro" id="IPR023170">
    <property type="entry name" value="HhH_base_excis_C"/>
</dbReference>
<name>A0A495J7W5_9SPHI</name>
<dbReference type="OrthoDB" id="12078at2"/>
<evidence type="ECO:0000256" key="1">
    <source>
        <dbReference type="ARBA" id="ARBA00022763"/>
    </source>
</evidence>
<dbReference type="Gene3D" id="1.10.1670.10">
    <property type="entry name" value="Helix-hairpin-Helix base-excision DNA repair enzymes (C-terminal)"/>
    <property type="match status" value="1"/>
</dbReference>
<dbReference type="GO" id="GO:0006281">
    <property type="term" value="P:DNA repair"/>
    <property type="evidence" value="ECO:0007669"/>
    <property type="project" value="UniProtKB-KW"/>
</dbReference>
<evidence type="ECO:0000256" key="3">
    <source>
        <dbReference type="ARBA" id="ARBA00023204"/>
    </source>
</evidence>
<dbReference type="SUPFAM" id="SSF48150">
    <property type="entry name" value="DNA-glycosylase"/>
    <property type="match status" value="1"/>
</dbReference>
<keyword evidence="1" id="KW-0227">DNA damage</keyword>
<organism evidence="5 6">
    <name type="scientific">Mucilaginibacter gracilis</name>
    <dbReference type="NCBI Taxonomy" id="423350"/>
    <lineage>
        <taxon>Bacteria</taxon>
        <taxon>Pseudomonadati</taxon>
        <taxon>Bacteroidota</taxon>
        <taxon>Sphingobacteriia</taxon>
        <taxon>Sphingobacteriales</taxon>
        <taxon>Sphingobacteriaceae</taxon>
        <taxon>Mucilaginibacter</taxon>
    </lineage>
</organism>
<gene>
    <name evidence="5" type="ORF">BDD43_4336</name>
</gene>